<feature type="compositionally biased region" description="Gly residues" evidence="1">
    <location>
        <begin position="89"/>
        <end position="107"/>
    </location>
</feature>
<accession>A0ABU2LF32</accession>
<evidence type="ECO:0000313" key="4">
    <source>
        <dbReference type="Proteomes" id="UP001183388"/>
    </source>
</evidence>
<feature type="transmembrane region" description="Helical" evidence="2">
    <location>
        <begin position="35"/>
        <end position="54"/>
    </location>
</feature>
<dbReference type="Proteomes" id="UP001183388">
    <property type="component" value="Unassembled WGS sequence"/>
</dbReference>
<feature type="region of interest" description="Disordered" evidence="1">
    <location>
        <begin position="89"/>
        <end position="152"/>
    </location>
</feature>
<comment type="caution">
    <text evidence="3">The sequence shown here is derived from an EMBL/GenBank/DDBJ whole genome shotgun (WGS) entry which is preliminary data.</text>
</comment>
<keyword evidence="2" id="KW-0812">Transmembrane</keyword>
<proteinExistence type="predicted"/>
<evidence type="ECO:0000313" key="3">
    <source>
        <dbReference type="EMBL" id="MDT0310195.1"/>
    </source>
</evidence>
<gene>
    <name evidence="3" type="ORF">RM780_25050</name>
</gene>
<reference evidence="4" key="1">
    <citation type="submission" date="2023-07" db="EMBL/GenBank/DDBJ databases">
        <title>30 novel species of actinomycetes from the DSMZ collection.</title>
        <authorList>
            <person name="Nouioui I."/>
        </authorList>
    </citation>
    <scope>NUCLEOTIDE SEQUENCE [LARGE SCALE GENOMIC DNA]</scope>
    <source>
        <strain evidence="4">DSM 44917</strain>
    </source>
</reference>
<keyword evidence="2" id="KW-0472">Membrane</keyword>
<feature type="transmembrane region" description="Helical" evidence="2">
    <location>
        <begin position="61"/>
        <end position="82"/>
    </location>
</feature>
<protein>
    <recommendedName>
        <fullName evidence="5">Integral membrane protein</fullName>
    </recommendedName>
</protein>
<keyword evidence="4" id="KW-1185">Reference proteome</keyword>
<evidence type="ECO:0000256" key="2">
    <source>
        <dbReference type="SAM" id="Phobius"/>
    </source>
</evidence>
<evidence type="ECO:0008006" key="5">
    <source>
        <dbReference type="Google" id="ProtNLM"/>
    </source>
</evidence>
<sequence length="265" mass="26715">MELGILARGTRAAAFAGVCVWLSAVGHALMSGVPVPSWCLAPAAVCVAAAVWPFTGRERRAVPVTAAAVAVQGLLHVLFALAQSAAGPGGSPPGHGGHFGLPSGAGGNAPHAGHRADPSGGGGHAEHLAAGPPTHHGPHQHHEHDGPLDPFGLLSAADLGPGGDLGMTAAHLLLALGGGAWLSCGERAAFRLLRALRAWLARPLTLPRAGACAPPRPAHPLPPGPAPLPRRPRLAHVIVTRGPPPRPVPHDIAHGFTPLAGSRLR</sequence>
<keyword evidence="2" id="KW-1133">Transmembrane helix</keyword>
<organism evidence="3 4">
    <name type="scientific">Streptomyces boetiae</name>
    <dbReference type="NCBI Taxonomy" id="3075541"/>
    <lineage>
        <taxon>Bacteria</taxon>
        <taxon>Bacillati</taxon>
        <taxon>Actinomycetota</taxon>
        <taxon>Actinomycetes</taxon>
        <taxon>Kitasatosporales</taxon>
        <taxon>Streptomycetaceae</taxon>
        <taxon>Streptomyces</taxon>
    </lineage>
</organism>
<dbReference type="RefSeq" id="WP_311633165.1">
    <property type="nucleotide sequence ID" value="NZ_JAVREN010000058.1"/>
</dbReference>
<evidence type="ECO:0000256" key="1">
    <source>
        <dbReference type="SAM" id="MobiDB-lite"/>
    </source>
</evidence>
<dbReference type="EMBL" id="JAVREN010000058">
    <property type="protein sequence ID" value="MDT0310195.1"/>
    <property type="molecule type" value="Genomic_DNA"/>
</dbReference>
<feature type="transmembrane region" description="Helical" evidence="2">
    <location>
        <begin position="12"/>
        <end position="29"/>
    </location>
</feature>
<name>A0ABU2LF32_9ACTN</name>